<organism evidence="9 10">
    <name type="scientific">Parabacteroides distasonis (strain ATCC 8503 / DSM 20701 / CIP 104284 / JCM 5825 / NCTC 11152)</name>
    <dbReference type="NCBI Taxonomy" id="435591"/>
    <lineage>
        <taxon>Bacteria</taxon>
        <taxon>Pseudomonadati</taxon>
        <taxon>Bacteroidota</taxon>
        <taxon>Bacteroidia</taxon>
        <taxon>Bacteroidales</taxon>
        <taxon>Tannerellaceae</taxon>
        <taxon>Parabacteroides</taxon>
    </lineage>
</organism>
<evidence type="ECO:0000256" key="1">
    <source>
        <dbReference type="ARBA" id="ARBA00004651"/>
    </source>
</evidence>
<protein>
    <submittedName>
        <fullName evidence="9">Putative permease</fullName>
    </submittedName>
</protein>
<evidence type="ECO:0000256" key="7">
    <source>
        <dbReference type="ARBA" id="ARBA00023136"/>
    </source>
</evidence>
<dbReference type="Pfam" id="PF01594">
    <property type="entry name" value="AI-2E_transport"/>
    <property type="match status" value="1"/>
</dbReference>
<dbReference type="AlphaFoldDB" id="A6LH99"/>
<dbReference type="eggNOG" id="COG0628">
    <property type="taxonomic scope" value="Bacteria"/>
</dbReference>
<evidence type="ECO:0000313" key="10">
    <source>
        <dbReference type="Proteomes" id="UP000000566"/>
    </source>
</evidence>
<evidence type="ECO:0000256" key="6">
    <source>
        <dbReference type="ARBA" id="ARBA00022989"/>
    </source>
</evidence>
<keyword evidence="4" id="KW-1003">Cell membrane</keyword>
<feature type="transmembrane region" description="Helical" evidence="8">
    <location>
        <begin position="192"/>
        <end position="213"/>
    </location>
</feature>
<keyword evidence="10" id="KW-1185">Reference proteome</keyword>
<name>A6LH99_PARD8</name>
<proteinExistence type="inferred from homology"/>
<gene>
    <name evidence="9" type="ordered locus">BDI_3359</name>
</gene>
<feature type="transmembrane region" description="Helical" evidence="8">
    <location>
        <begin position="356"/>
        <end position="382"/>
    </location>
</feature>
<feature type="transmembrane region" description="Helical" evidence="8">
    <location>
        <begin position="314"/>
        <end position="336"/>
    </location>
</feature>
<comment type="similarity">
    <text evidence="2">Belongs to the autoinducer-2 exporter (AI-2E) (TC 2.A.86) family.</text>
</comment>
<feature type="transmembrane region" description="Helical" evidence="8">
    <location>
        <begin position="254"/>
        <end position="274"/>
    </location>
</feature>
<keyword evidence="3" id="KW-0813">Transport</keyword>
<feature type="transmembrane region" description="Helical" evidence="8">
    <location>
        <begin position="280"/>
        <end position="302"/>
    </location>
</feature>
<dbReference type="Proteomes" id="UP000000566">
    <property type="component" value="Chromosome"/>
</dbReference>
<dbReference type="GO" id="GO:0055085">
    <property type="term" value="P:transmembrane transport"/>
    <property type="evidence" value="ECO:0007669"/>
    <property type="project" value="TreeGrafter"/>
</dbReference>
<evidence type="ECO:0000256" key="4">
    <source>
        <dbReference type="ARBA" id="ARBA00022475"/>
    </source>
</evidence>
<dbReference type="HOGENOM" id="CLU_031275_8_0_10"/>
<accession>A6LH99</accession>
<keyword evidence="7 8" id="KW-0472">Membrane</keyword>
<dbReference type="GO" id="GO:0005886">
    <property type="term" value="C:plasma membrane"/>
    <property type="evidence" value="ECO:0007669"/>
    <property type="project" value="UniProtKB-SubCell"/>
</dbReference>
<dbReference type="PANTHER" id="PTHR21716">
    <property type="entry name" value="TRANSMEMBRANE PROTEIN"/>
    <property type="match status" value="1"/>
</dbReference>
<dbReference type="KEGG" id="pdi:BDI_3359"/>
<keyword evidence="6 8" id="KW-1133">Transmembrane helix</keyword>
<comment type="subcellular location">
    <subcellularLocation>
        <location evidence="1">Cell membrane</location>
        <topology evidence="1">Multi-pass membrane protein</topology>
    </subcellularLocation>
</comment>
<reference evidence="9 10" key="1">
    <citation type="journal article" date="2007" name="PLoS Biol.">
        <title>Evolution of symbiotic bacteria in the distal human intestine.</title>
        <authorList>
            <person name="Xu J."/>
            <person name="Mahowald M.A."/>
            <person name="Ley R.E."/>
            <person name="Lozupone C.A."/>
            <person name="Hamady M."/>
            <person name="Martens E.C."/>
            <person name="Henrissat B."/>
            <person name="Coutinho P.M."/>
            <person name="Minx P."/>
            <person name="Latreille P."/>
            <person name="Cordum H."/>
            <person name="Van Brunt A."/>
            <person name="Kim K."/>
            <person name="Fulton R.S."/>
            <person name="Fulton L.A."/>
            <person name="Clifton S.W."/>
            <person name="Wilson R.K."/>
            <person name="Knight R.D."/>
            <person name="Gordon J.I."/>
        </authorList>
    </citation>
    <scope>NUCLEOTIDE SEQUENCE [LARGE SCALE GENOMIC DNA]</scope>
    <source>
        <strain evidence="10">ATCC 8503 / DSM 20701 / CIP 104284 / JCM 5825 / NCTC 11152</strain>
    </source>
</reference>
<evidence type="ECO:0000256" key="5">
    <source>
        <dbReference type="ARBA" id="ARBA00022692"/>
    </source>
</evidence>
<feature type="transmembrane region" description="Helical" evidence="8">
    <location>
        <begin position="44"/>
        <end position="62"/>
    </location>
</feature>
<keyword evidence="5 8" id="KW-0812">Transmembrane</keyword>
<feature type="transmembrane region" description="Helical" evidence="8">
    <location>
        <begin position="100"/>
        <end position="124"/>
    </location>
</feature>
<dbReference type="PANTHER" id="PTHR21716:SF53">
    <property type="entry name" value="PERMEASE PERM-RELATED"/>
    <property type="match status" value="1"/>
</dbReference>
<evidence type="ECO:0000313" key="9">
    <source>
        <dbReference type="EMBL" id="ABR45063.1"/>
    </source>
</evidence>
<dbReference type="PaxDb" id="435591-BDI_3359"/>
<dbReference type="EMBL" id="CP000140">
    <property type="protein sequence ID" value="ABR45063.1"/>
    <property type="molecule type" value="Genomic_DNA"/>
</dbReference>
<evidence type="ECO:0000256" key="3">
    <source>
        <dbReference type="ARBA" id="ARBA00022448"/>
    </source>
</evidence>
<dbReference type="InterPro" id="IPR002549">
    <property type="entry name" value="AI-2E-like"/>
</dbReference>
<evidence type="ECO:0000256" key="2">
    <source>
        <dbReference type="ARBA" id="ARBA00009773"/>
    </source>
</evidence>
<evidence type="ECO:0000256" key="8">
    <source>
        <dbReference type="SAM" id="Phobius"/>
    </source>
</evidence>
<sequence>MRKKKDILRIMMFIYSTLFYLCRKQRYENNMNPLFDKPFTFDRVIRIVFGILVISGIIYLIALLRNALLPFLIAWLLAYMMQPFVKFFQYKLCFKSRILSIMAVLVTLGLLITLLIVMVVPSIAAEADKTLELIRTHDPGEGHVPLIPHSWMEYLESNVNFAQIMELLSKENLLKAVKQIAPQLWSILSNTFSILFSITIVFVILLYFIFILLDYEKIANGWIDLIPERYRPFLQGLAEDVEYSMNRYFRGQSLIALSVGILLAIGFKIINFPLAVTLGLFIGVLNLIPYMQAIGIIPMILLSLLRSAETGENFWLIFGLAILVLGIVQCIQDLYLTPRIMGKAMGLNPAIILLSLSIWGTILGFIGLIIALPLTTLCLSYYKRFILHEYNELDSRSLAHQPKQEEINSDLIAKK</sequence>
<dbReference type="STRING" id="435591.BDI_3359"/>
<feature type="transmembrane region" description="Helical" evidence="8">
    <location>
        <begin position="68"/>
        <end position="88"/>
    </location>
</feature>